<reference evidence="6" key="1">
    <citation type="submission" date="2017-09" db="EMBL/GenBank/DDBJ databases">
        <authorList>
            <person name="Varghese N."/>
            <person name="Submissions S."/>
        </authorList>
    </citation>
    <scope>NUCLEOTIDE SEQUENCE [LARGE SCALE GENOMIC DNA]</scope>
    <source>
        <strain evidence="6">C7</strain>
    </source>
</reference>
<keyword evidence="6" id="KW-1185">Reference proteome</keyword>
<keyword evidence="1" id="KW-0889">Transcription antitermination</keyword>
<dbReference type="InterPro" id="IPR043425">
    <property type="entry name" value="NusG-like"/>
</dbReference>
<dbReference type="PANTHER" id="PTHR30265">
    <property type="entry name" value="RHO-INTERACTING TRANSCRIPTION TERMINATION FACTOR NUSG"/>
    <property type="match status" value="1"/>
</dbReference>
<gene>
    <name evidence="5" type="ORF">SAMN06273572_10234</name>
</gene>
<evidence type="ECO:0000313" key="6">
    <source>
        <dbReference type="Proteomes" id="UP000220034"/>
    </source>
</evidence>
<evidence type="ECO:0000313" key="5">
    <source>
        <dbReference type="EMBL" id="SOH93358.1"/>
    </source>
</evidence>
<dbReference type="GO" id="GO:0006354">
    <property type="term" value="P:DNA-templated transcription elongation"/>
    <property type="evidence" value="ECO:0007669"/>
    <property type="project" value="InterPro"/>
</dbReference>
<dbReference type="Pfam" id="PF02357">
    <property type="entry name" value="NusG"/>
    <property type="match status" value="1"/>
</dbReference>
<protein>
    <submittedName>
        <fullName evidence="5">Transcription antitermination factor NusG</fullName>
    </submittedName>
</protein>
<dbReference type="PANTHER" id="PTHR30265:SF4">
    <property type="entry name" value="KOW MOTIF FAMILY PROTEIN, EXPRESSED"/>
    <property type="match status" value="1"/>
</dbReference>
<dbReference type="Gene3D" id="3.30.70.940">
    <property type="entry name" value="NusG, N-terminal domain"/>
    <property type="match status" value="1"/>
</dbReference>
<dbReference type="AlphaFoldDB" id="A0A2C9CQ53"/>
<sequence>MSVMGAIEAGAQGRVALDWYAAEVTSGRERTVADAVEALGLVAYVPVWRRQGPVNRRTGQRKMVSSPLVPRWVFVGWPRGLPHAFDAVAAHRDVRGFVGVDGVPSRIRCHVMDGFIRAHGKDGFTLADQVETDAERLERLRAQLGKVHQARVAQGSFAGTQVTVRSVGDKHAKVVMQLFGGQRLTVVPIGALVPLDV</sequence>
<accession>A0A2C9CQ53</accession>
<keyword evidence="3" id="KW-0804">Transcription</keyword>
<organism evidence="5 6">
    <name type="scientific">Pontivivens marinum</name>
    <dbReference type="NCBI Taxonomy" id="1690039"/>
    <lineage>
        <taxon>Bacteria</taxon>
        <taxon>Pseudomonadati</taxon>
        <taxon>Pseudomonadota</taxon>
        <taxon>Alphaproteobacteria</taxon>
        <taxon>Rhodobacterales</taxon>
        <taxon>Paracoccaceae</taxon>
        <taxon>Pontivivens</taxon>
    </lineage>
</organism>
<dbReference type="Proteomes" id="UP000220034">
    <property type="component" value="Unassembled WGS sequence"/>
</dbReference>
<evidence type="ECO:0000256" key="2">
    <source>
        <dbReference type="ARBA" id="ARBA00023015"/>
    </source>
</evidence>
<keyword evidence="2" id="KW-0805">Transcription regulation</keyword>
<dbReference type="InterPro" id="IPR006645">
    <property type="entry name" value="NGN-like_dom"/>
</dbReference>
<evidence type="ECO:0000259" key="4">
    <source>
        <dbReference type="Pfam" id="PF02357"/>
    </source>
</evidence>
<evidence type="ECO:0000256" key="3">
    <source>
        <dbReference type="ARBA" id="ARBA00023163"/>
    </source>
</evidence>
<feature type="domain" description="NusG-like N-terminal" evidence="4">
    <location>
        <begin position="18"/>
        <end position="114"/>
    </location>
</feature>
<evidence type="ECO:0000256" key="1">
    <source>
        <dbReference type="ARBA" id="ARBA00022814"/>
    </source>
</evidence>
<dbReference type="SUPFAM" id="SSF82679">
    <property type="entry name" value="N-utilization substance G protein NusG, N-terminal domain"/>
    <property type="match status" value="1"/>
</dbReference>
<dbReference type="GO" id="GO:0031564">
    <property type="term" value="P:transcription antitermination"/>
    <property type="evidence" value="ECO:0007669"/>
    <property type="project" value="UniProtKB-KW"/>
</dbReference>
<name>A0A2C9CQ53_9RHOB</name>
<dbReference type="InterPro" id="IPR036735">
    <property type="entry name" value="NGN_dom_sf"/>
</dbReference>
<proteinExistence type="predicted"/>
<dbReference type="EMBL" id="OCTN01000002">
    <property type="protein sequence ID" value="SOH93358.1"/>
    <property type="molecule type" value="Genomic_DNA"/>
</dbReference>